<dbReference type="CDD" id="cd01268">
    <property type="entry name" value="PTB_Numb"/>
    <property type="match status" value="1"/>
</dbReference>
<reference evidence="7" key="2">
    <citation type="submission" date="2025-05" db="UniProtKB">
        <authorList>
            <consortium name="RefSeq"/>
        </authorList>
    </citation>
    <scope>IDENTIFICATION</scope>
</reference>
<dbReference type="AlphaFoldDB" id="B5M236"/>
<dbReference type="InterPro" id="IPR011993">
    <property type="entry name" value="PH-like_dom_sf"/>
</dbReference>
<dbReference type="FunFam" id="2.30.29.30:FF:000031">
    <property type="entry name" value="protein numb isoform X1"/>
    <property type="match status" value="1"/>
</dbReference>
<feature type="compositionally biased region" description="Low complexity" evidence="3">
    <location>
        <begin position="277"/>
        <end position="297"/>
    </location>
</feature>
<feature type="region of interest" description="Disordered" evidence="3">
    <location>
        <begin position="334"/>
        <end position="428"/>
    </location>
</feature>
<dbReference type="KEGG" id="sko:100303566"/>
<sequence>MKKLRRSLSKRETYVPECSKPHQWQEDEKLVKAGTCNFPVKYLGSVEVNESRGMPICEDAVRKLRDKKKVRAVLWVSSDGLRVVDEDSKGLIVDQTIEKVSFCAPDRRHERAFSYICRDGTTRRWLCHAFIAVRDSGERLSHAVGCAFAACLERKQKRDKECGVKVEFDVNKTSFARQGSFREPTMTEKLEQQKREAEERSRTDGAQLPLEHVPPRAVNLPYAVPRRHATPNMLERQGSFRGFPGLAKDSPFKRQLSLRLNELPSTLARQKDLNILPEENGSPNSPLSPSGQNQSQQIPTNRPTQVSSSSSAAAGSADISSLCQQLTQGLSELSNQDPFADFTPTSSTSMTPVSPVDMFSPTRQVPSRSPITSPIAASNTALPVRQTNPWENSTPKGVQAQPSEPTWATAQIPNQQTKPAWTPGHRRQLSDADKWLETASETVAVVNSPGNPFASPDSPQMATTVVKSRSNPYNLSTQKTTPTSERPPLVKSHTIGDPFTPLPPQPQPQQWPTGSTNQHNGFQSSNYMNTKPPPVVPQRTYNGGLNSSWTNNTHQISAPFQSAQQHQVHQSDFDAQWNALSNAQPSHTENPFANAVKTFEINL</sequence>
<dbReference type="PANTHER" id="PTHR47368:SF2">
    <property type="entry name" value="PID DOMAIN-CONTAINING PROTEIN"/>
    <property type="match status" value="1"/>
</dbReference>
<keyword evidence="6" id="KW-1185">Reference proteome</keyword>
<gene>
    <name evidence="7" type="primary">numb</name>
</gene>
<dbReference type="CTD" id="8650"/>
<feature type="compositionally biased region" description="Polar residues" evidence="3">
    <location>
        <begin position="457"/>
        <end position="484"/>
    </location>
</feature>
<keyword evidence="2" id="KW-0597">Phosphoprotein</keyword>
<protein>
    <submittedName>
        <fullName evidence="7">Numb homolog</fullName>
    </submittedName>
    <submittedName>
        <fullName evidence="5">Numb protein</fullName>
    </submittedName>
</protein>
<feature type="domain" description="PID" evidence="4">
    <location>
        <begin position="36"/>
        <end position="161"/>
    </location>
</feature>
<evidence type="ECO:0000313" key="5">
    <source>
        <dbReference type="EMBL" id="ACH68448.1"/>
    </source>
</evidence>
<proteinExistence type="evidence at transcript level"/>
<evidence type="ECO:0000313" key="6">
    <source>
        <dbReference type="Proteomes" id="UP000694865"/>
    </source>
</evidence>
<feature type="compositionally biased region" description="Basic and acidic residues" evidence="3">
    <location>
        <begin position="185"/>
        <end position="203"/>
    </location>
</feature>
<reference evidence="5" key="1">
    <citation type="submission" date="2008-07" db="EMBL/GenBank/DDBJ databases">
        <title>cDNA Sequences for Transcription Factors and Signaling Proteins of the Hemichordate Saccoglossus kowalevskii: Efficacy of the Expressed Sequence Tag (EST) Approach for Evolutionary and Developmental Studies of a New Organism.</title>
        <authorList>
            <person name="Freeman R.M.Jr."/>
            <person name="Wu M."/>
            <person name="Cordonnier-Pratt M.-M."/>
            <person name="Pratt L.H."/>
            <person name="Gruber C.E."/>
            <person name="Smith M."/>
            <person name="Lander E.S."/>
            <person name="Stange-Thomann N."/>
            <person name="Lowe C.J."/>
            <person name="Gehart J."/>
            <person name="Kirschner M."/>
        </authorList>
    </citation>
    <scope>NUCLEOTIDE SEQUENCE</scope>
</reference>
<feature type="region of interest" description="Disordered" evidence="3">
    <location>
        <begin position="177"/>
        <end position="210"/>
    </location>
</feature>
<feature type="compositionally biased region" description="Polar residues" evidence="3">
    <location>
        <begin position="361"/>
        <end position="419"/>
    </location>
</feature>
<evidence type="ECO:0000256" key="3">
    <source>
        <dbReference type="SAM" id="MobiDB-lite"/>
    </source>
</evidence>
<evidence type="ECO:0000256" key="1">
    <source>
        <dbReference type="ARBA" id="ARBA00022473"/>
    </source>
</evidence>
<dbReference type="InterPro" id="IPR010449">
    <property type="entry name" value="Numb_domain"/>
</dbReference>
<name>B5M236_SACKO</name>
<evidence type="ECO:0000259" key="4">
    <source>
        <dbReference type="PROSITE" id="PS01179"/>
    </source>
</evidence>
<dbReference type="PIRSF" id="PIRSF017607">
    <property type="entry name" value="Numb/numb-like"/>
    <property type="match status" value="1"/>
</dbReference>
<dbReference type="EMBL" id="EU931666">
    <property type="protein sequence ID" value="ACH68448.1"/>
    <property type="molecule type" value="mRNA"/>
</dbReference>
<feature type="region of interest" description="Disordered" evidence="3">
    <location>
        <begin position="276"/>
        <end position="313"/>
    </location>
</feature>
<dbReference type="SMART" id="SM00462">
    <property type="entry name" value="PTB"/>
    <property type="match status" value="1"/>
</dbReference>
<keyword evidence="1" id="KW-0217">Developmental protein</keyword>
<dbReference type="Pfam" id="PF06311">
    <property type="entry name" value="NumbF"/>
    <property type="match status" value="1"/>
</dbReference>
<accession>B5M236</accession>
<dbReference type="Gene3D" id="2.30.29.30">
    <property type="entry name" value="Pleckstrin-homology domain (PH domain)/Phosphotyrosine-binding domain (PTB)"/>
    <property type="match status" value="1"/>
</dbReference>
<dbReference type="Pfam" id="PF00640">
    <property type="entry name" value="PID"/>
    <property type="match status" value="1"/>
</dbReference>
<dbReference type="PANTHER" id="PTHR47368">
    <property type="entry name" value="NUMB"/>
    <property type="match status" value="1"/>
</dbReference>
<dbReference type="SUPFAM" id="SSF50729">
    <property type="entry name" value="PH domain-like"/>
    <property type="match status" value="1"/>
</dbReference>
<dbReference type="GO" id="GO:0005737">
    <property type="term" value="C:cytoplasm"/>
    <property type="evidence" value="ECO:0007669"/>
    <property type="project" value="TreeGrafter"/>
</dbReference>
<dbReference type="Proteomes" id="UP000694865">
    <property type="component" value="Unplaced"/>
</dbReference>
<dbReference type="OrthoDB" id="10070446at2759"/>
<dbReference type="RefSeq" id="NP_001158474.1">
    <property type="nucleotide sequence ID" value="NM_001165002.1"/>
</dbReference>
<organism evidence="5">
    <name type="scientific">Saccoglossus kowalevskii</name>
    <name type="common">Acorn worm</name>
    <dbReference type="NCBI Taxonomy" id="10224"/>
    <lineage>
        <taxon>Eukaryota</taxon>
        <taxon>Metazoa</taxon>
        <taxon>Hemichordata</taxon>
        <taxon>Enteropneusta</taxon>
        <taxon>Harrimaniidae</taxon>
        <taxon>Saccoglossus</taxon>
    </lineage>
</organism>
<feature type="region of interest" description="Disordered" evidence="3">
    <location>
        <begin position="447"/>
        <end position="518"/>
    </location>
</feature>
<evidence type="ECO:0000256" key="2">
    <source>
        <dbReference type="ARBA" id="ARBA00022553"/>
    </source>
</evidence>
<dbReference type="InterPro" id="IPR006020">
    <property type="entry name" value="PTB/PI_dom"/>
</dbReference>
<evidence type="ECO:0000313" key="7">
    <source>
        <dbReference type="RefSeq" id="NP_001158474.1"/>
    </source>
</evidence>
<feature type="compositionally biased region" description="Low complexity" evidence="3">
    <location>
        <begin position="343"/>
        <end position="356"/>
    </location>
</feature>
<dbReference type="PROSITE" id="PS01179">
    <property type="entry name" value="PID"/>
    <property type="match status" value="1"/>
</dbReference>
<dbReference type="InterPro" id="IPR016698">
    <property type="entry name" value="Numb/numb-like"/>
</dbReference>
<feature type="compositionally biased region" description="Pro residues" evidence="3">
    <location>
        <begin position="500"/>
        <end position="509"/>
    </location>
</feature>
<dbReference type="GeneID" id="100303566"/>